<feature type="site" description="Transition state stabilizer" evidence="9">
    <location>
        <position position="132"/>
    </location>
</feature>
<comment type="similarity">
    <text evidence="10">Belongs to the glycosyltransferase group 1 family.</text>
</comment>
<evidence type="ECO:0000256" key="4">
    <source>
        <dbReference type="ARBA" id="ARBA00019077"/>
    </source>
</evidence>
<dbReference type="SUPFAM" id="SSF53756">
    <property type="entry name" value="UDP-Glycosyltransferase/glycogen phosphorylase"/>
    <property type="match status" value="1"/>
</dbReference>
<keyword evidence="10" id="KW-0472">Membrane</keyword>
<evidence type="ECO:0000256" key="7">
    <source>
        <dbReference type="ARBA" id="ARBA00049183"/>
    </source>
</evidence>
<dbReference type="PANTHER" id="PTHR42755">
    <property type="entry name" value="3-DEOXY-MANNO-OCTULOSONATE CYTIDYLYLTRANSFERASE"/>
    <property type="match status" value="1"/>
</dbReference>
<feature type="domain" description="3-deoxy-D-manno-octulosonic-acid transferase N-terminal" evidence="11">
    <location>
        <begin position="35"/>
        <end position="211"/>
    </location>
</feature>
<gene>
    <name evidence="12" type="ORF">SAMN05421720_101625</name>
</gene>
<proteinExistence type="inferred from homology"/>
<comment type="subcellular location">
    <subcellularLocation>
        <location evidence="10">Cell membrane</location>
    </subcellularLocation>
</comment>
<feature type="active site" description="Proton acceptor" evidence="8">
    <location>
        <position position="62"/>
    </location>
</feature>
<evidence type="ECO:0000256" key="2">
    <source>
        <dbReference type="ARBA" id="ARBA00004713"/>
    </source>
</evidence>
<protein>
    <recommendedName>
        <fullName evidence="4 10">3-deoxy-D-manno-octulosonic acid transferase</fullName>
        <shortName evidence="10">Kdo transferase</shortName>
        <ecNumber evidence="3 10">2.4.99.12</ecNumber>
    </recommendedName>
    <alternativeName>
        <fullName evidence="6 10">Lipid IV(A) 3-deoxy-D-manno-octulosonic acid transferase</fullName>
    </alternativeName>
</protein>
<dbReference type="InterPro" id="IPR038107">
    <property type="entry name" value="Glycos_transf_N_sf"/>
</dbReference>
<evidence type="ECO:0000259" key="11">
    <source>
        <dbReference type="Pfam" id="PF04413"/>
    </source>
</evidence>
<comment type="pathway">
    <text evidence="2 10">Bacterial outer membrane biogenesis; LPS core biosynthesis.</text>
</comment>
<evidence type="ECO:0000256" key="8">
    <source>
        <dbReference type="PIRSR" id="PIRSR639901-1"/>
    </source>
</evidence>
<dbReference type="Gene3D" id="3.40.50.11720">
    <property type="entry name" value="3-Deoxy-D-manno-octulosonic-acid transferase, N-terminal domain"/>
    <property type="match status" value="1"/>
</dbReference>
<evidence type="ECO:0000256" key="3">
    <source>
        <dbReference type="ARBA" id="ARBA00012621"/>
    </source>
</evidence>
<evidence type="ECO:0000256" key="10">
    <source>
        <dbReference type="RuleBase" id="RU365103"/>
    </source>
</evidence>
<evidence type="ECO:0000256" key="6">
    <source>
        <dbReference type="ARBA" id="ARBA00031445"/>
    </source>
</evidence>
<comment type="function">
    <text evidence="1 10">Involved in lipopolysaccharide (LPS) biosynthesis. Catalyzes the transfer of 3-deoxy-D-manno-octulosonate (Kdo) residue(s) from CMP-Kdo to lipid IV(A), the tetraacyldisaccharide-1,4'-bisphosphate precursor of lipid A.</text>
</comment>
<keyword evidence="5 10" id="KW-0808">Transferase</keyword>
<dbReference type="AlphaFoldDB" id="A0A1G6XTU0"/>
<evidence type="ECO:0000256" key="9">
    <source>
        <dbReference type="PIRSR" id="PIRSR639901-2"/>
    </source>
</evidence>
<dbReference type="InterPro" id="IPR039901">
    <property type="entry name" value="Kdotransferase"/>
</dbReference>
<organism evidence="12 13">
    <name type="scientific">Rhodospira trueperi</name>
    <dbReference type="NCBI Taxonomy" id="69960"/>
    <lineage>
        <taxon>Bacteria</taxon>
        <taxon>Pseudomonadati</taxon>
        <taxon>Pseudomonadota</taxon>
        <taxon>Alphaproteobacteria</taxon>
        <taxon>Rhodospirillales</taxon>
        <taxon>Rhodospirillaceae</taxon>
        <taxon>Rhodospira</taxon>
    </lineage>
</organism>
<dbReference type="UniPathway" id="UPA00958"/>
<dbReference type="Gene3D" id="3.40.50.2000">
    <property type="entry name" value="Glycogen Phosphorylase B"/>
    <property type="match status" value="1"/>
</dbReference>
<keyword evidence="10" id="KW-1003">Cell membrane</keyword>
<name>A0A1G6XTU0_9PROT</name>
<keyword evidence="10" id="KW-0448">Lipopolysaccharide biosynthesis</keyword>
<dbReference type="GO" id="GO:0009244">
    <property type="term" value="P:lipopolysaccharide core region biosynthetic process"/>
    <property type="evidence" value="ECO:0007669"/>
    <property type="project" value="UniProtKB-UniRule"/>
</dbReference>
<dbReference type="Pfam" id="PF04413">
    <property type="entry name" value="Glycos_transf_N"/>
    <property type="match status" value="1"/>
</dbReference>
<dbReference type="PANTHER" id="PTHR42755:SF1">
    <property type="entry name" value="3-DEOXY-D-MANNO-OCTULOSONIC ACID TRANSFERASE, MITOCHONDRIAL-RELATED"/>
    <property type="match status" value="1"/>
</dbReference>
<dbReference type="GO" id="GO:0043842">
    <property type="term" value="F:Kdo transferase activity"/>
    <property type="evidence" value="ECO:0007669"/>
    <property type="project" value="UniProtKB-EC"/>
</dbReference>
<dbReference type="Proteomes" id="UP000199412">
    <property type="component" value="Unassembled WGS sequence"/>
</dbReference>
<accession>A0A1G6XTU0</accession>
<dbReference type="GO" id="GO:0005886">
    <property type="term" value="C:plasma membrane"/>
    <property type="evidence" value="ECO:0007669"/>
    <property type="project" value="UniProtKB-SubCell"/>
</dbReference>
<dbReference type="OrthoDB" id="9789797at2"/>
<evidence type="ECO:0000313" key="12">
    <source>
        <dbReference type="EMBL" id="SDD81401.1"/>
    </source>
</evidence>
<dbReference type="EMBL" id="FNAP01000001">
    <property type="protein sequence ID" value="SDD81401.1"/>
    <property type="molecule type" value="Genomic_DNA"/>
</dbReference>
<feature type="site" description="Transition state stabilizer" evidence="9">
    <location>
        <position position="209"/>
    </location>
</feature>
<dbReference type="RefSeq" id="WP_092781840.1">
    <property type="nucleotide sequence ID" value="NZ_FNAP01000001.1"/>
</dbReference>
<keyword evidence="13" id="KW-1185">Reference proteome</keyword>
<evidence type="ECO:0000256" key="5">
    <source>
        <dbReference type="ARBA" id="ARBA00022679"/>
    </source>
</evidence>
<dbReference type="GO" id="GO:0009245">
    <property type="term" value="P:lipid A biosynthetic process"/>
    <property type="evidence" value="ECO:0007669"/>
    <property type="project" value="TreeGrafter"/>
</dbReference>
<comment type="catalytic activity">
    <reaction evidence="7 10">
        <text>lipid IVA (E. coli) + CMP-3-deoxy-beta-D-manno-octulosonate = alpha-Kdo-(2-&gt;6)-lipid IVA (E. coli) + CMP + H(+)</text>
        <dbReference type="Rhea" id="RHEA:28066"/>
        <dbReference type="ChEBI" id="CHEBI:15378"/>
        <dbReference type="ChEBI" id="CHEBI:58603"/>
        <dbReference type="ChEBI" id="CHEBI:60364"/>
        <dbReference type="ChEBI" id="CHEBI:60377"/>
        <dbReference type="ChEBI" id="CHEBI:85987"/>
        <dbReference type="EC" id="2.4.99.12"/>
    </reaction>
</comment>
<evidence type="ECO:0000313" key="13">
    <source>
        <dbReference type="Proteomes" id="UP000199412"/>
    </source>
</evidence>
<dbReference type="EC" id="2.4.99.12" evidence="3 10"/>
<evidence type="ECO:0000256" key="1">
    <source>
        <dbReference type="ARBA" id="ARBA00003394"/>
    </source>
</evidence>
<dbReference type="STRING" id="69960.SAMN05421720_101625"/>
<reference evidence="12 13" key="1">
    <citation type="submission" date="2016-10" db="EMBL/GenBank/DDBJ databases">
        <authorList>
            <person name="de Groot N.N."/>
        </authorList>
    </citation>
    <scope>NUCLEOTIDE SEQUENCE [LARGE SCALE GENOMIC DNA]</scope>
    <source>
        <strain evidence="12 13">ATCC 700224</strain>
    </source>
</reference>
<sequence length="433" mass="46457">MLLLTLYRGLTDVSAPAVRLLLWRRRARGKEDPLRFGERLGRAVLPRPKGPLVWIHGASVGEALSSLPLIERLLSDRPGVSVLCTTGTVTSAGLMVDRLPSGAIHQYVPVDRLPYVRGFLDHWRPDVLLLVESEFWPNLLRETARRGVPMALVNGRVSDSSFLAWGRYGRAPMRHLLGLFRLCLAQSESDAGRLRDLGADPVACVGNLKFAGPPAPADATELSRLRGPLSGRPCWLALSTHVGEEALAARVHRAVKAALPGLLTIVMPRHAVRGAAVREAMQAEGVTVAQRSAGMVPGPETDVYLADTMGEVGLFARLAPVVLMGKSLLGEGGGQNPLEPARLGAAVLFGPRMENFRDISARMLAADAAWRVDDEAGLVRALETLLRDEATRAAVAARGEAFARGEADVLDRVMVALAPLLDPVVSEAADARA</sequence>
<dbReference type="InterPro" id="IPR007507">
    <property type="entry name" value="Glycos_transf_N"/>
</dbReference>